<keyword evidence="1" id="KW-0812">Transmembrane</keyword>
<sequence>MTFVIKYKKAFVVLILALLMVMNYKVLFFALENDFIGVVLSMILFFIGGRNTKMKIHYLLLVFLVLFEFVSYRLHTKSLHFLSLCIIICLVYYSFTKKFSYIAFICLLLFSSLFNKFFEHLSSEIKQALCQGVYLVLKNSIQIDKIEGVNFYINDAKITIDTACMGLSMFKTGFLAAATLLTIEERKNKSYFNIVQIVFFCFIVTVLNVISNFFRIITLVLLDCTQENLLHHSVGLVCFLLYQILPMLILIRYIKPNQNPEQKINDKINWFPILTAFVLVFTTSLEMYKVQNFNLLENISSEYAIEKGEWVNDEVFKISETNKLTYIKTPSHKPMICWTGDGYKILESKIIELNHSKVWYNKMEKDNRYYISYWWYECGDKKYTSFIEVMFYKLIYNKTIRLINQVKQV</sequence>
<dbReference type="AlphaFoldDB" id="A0A1M6DJ69"/>
<feature type="transmembrane region" description="Helical" evidence="1">
    <location>
        <begin position="54"/>
        <end position="72"/>
    </location>
</feature>
<dbReference type="Proteomes" id="UP000184488">
    <property type="component" value="Unassembled WGS sequence"/>
</dbReference>
<dbReference type="InterPro" id="IPR019127">
    <property type="entry name" value="Exosortase"/>
</dbReference>
<dbReference type="RefSeq" id="WP_073310023.1">
    <property type="nucleotide sequence ID" value="NZ_FQZI01000002.1"/>
</dbReference>
<dbReference type="OrthoDB" id="783041at2"/>
<keyword evidence="1" id="KW-1133">Transmembrane helix</keyword>
<dbReference type="NCBIfam" id="TIGR04476">
    <property type="entry name" value="exosort_XrtN"/>
    <property type="match status" value="1"/>
</dbReference>
<feature type="transmembrane region" description="Helical" evidence="1">
    <location>
        <begin position="229"/>
        <end position="250"/>
    </location>
</feature>
<protein>
    <submittedName>
        <fullName evidence="2">Exosortase N</fullName>
    </submittedName>
</protein>
<keyword evidence="1" id="KW-0472">Membrane</keyword>
<accession>A0A1M6DJ69</accession>
<reference evidence="3" key="1">
    <citation type="submission" date="2016-11" db="EMBL/GenBank/DDBJ databases">
        <authorList>
            <person name="Varghese N."/>
            <person name="Submissions S."/>
        </authorList>
    </citation>
    <scope>NUCLEOTIDE SEQUENCE [LARGE SCALE GENOMIC DNA]</scope>
    <source>
        <strain evidence="3">DSM 18829</strain>
    </source>
</reference>
<feature type="transmembrane region" description="Helical" evidence="1">
    <location>
        <begin position="270"/>
        <end position="288"/>
    </location>
</feature>
<keyword evidence="3" id="KW-1185">Reference proteome</keyword>
<dbReference type="Pfam" id="PF09721">
    <property type="entry name" value="Exosortase_EpsH"/>
    <property type="match status" value="1"/>
</dbReference>
<evidence type="ECO:0000256" key="1">
    <source>
        <dbReference type="SAM" id="Phobius"/>
    </source>
</evidence>
<proteinExistence type="predicted"/>
<gene>
    <name evidence="2" type="ORF">SAMN05444363_1489</name>
</gene>
<dbReference type="EMBL" id="FQZI01000002">
    <property type="protein sequence ID" value="SHI73397.1"/>
    <property type="molecule type" value="Genomic_DNA"/>
</dbReference>
<name>A0A1M6DJ69_9FLAO</name>
<feature type="transmembrane region" description="Helical" evidence="1">
    <location>
        <begin position="79"/>
        <end position="95"/>
    </location>
</feature>
<dbReference type="STRING" id="415425.SAMN05444363_1489"/>
<evidence type="ECO:0000313" key="3">
    <source>
        <dbReference type="Proteomes" id="UP000184488"/>
    </source>
</evidence>
<feature type="transmembrane region" description="Helical" evidence="1">
    <location>
        <begin position="191"/>
        <end position="217"/>
    </location>
</feature>
<dbReference type="InterPro" id="IPR031006">
    <property type="entry name" value="Exosort_XrtN"/>
</dbReference>
<evidence type="ECO:0000313" key="2">
    <source>
        <dbReference type="EMBL" id="SHI73397.1"/>
    </source>
</evidence>
<organism evidence="2 3">
    <name type="scientific">Flavobacterium terrae</name>
    <dbReference type="NCBI Taxonomy" id="415425"/>
    <lineage>
        <taxon>Bacteria</taxon>
        <taxon>Pseudomonadati</taxon>
        <taxon>Bacteroidota</taxon>
        <taxon>Flavobacteriia</taxon>
        <taxon>Flavobacteriales</taxon>
        <taxon>Flavobacteriaceae</taxon>
        <taxon>Flavobacterium</taxon>
    </lineage>
</organism>